<accession>A0AAV5D6R8</accession>
<evidence type="ECO:0000256" key="7">
    <source>
        <dbReference type="ARBA" id="ARBA00022771"/>
    </source>
</evidence>
<dbReference type="SUPFAM" id="SSF49599">
    <property type="entry name" value="TRAF domain-like"/>
    <property type="match status" value="1"/>
</dbReference>
<evidence type="ECO:0000256" key="2">
    <source>
        <dbReference type="ARBA" id="ARBA00004906"/>
    </source>
</evidence>
<dbReference type="InterPro" id="IPR049548">
    <property type="entry name" value="Sina-like_RING"/>
</dbReference>
<dbReference type="InterPro" id="IPR013083">
    <property type="entry name" value="Znf_RING/FYVE/PHD"/>
</dbReference>
<evidence type="ECO:0000256" key="5">
    <source>
        <dbReference type="ARBA" id="ARBA00022679"/>
    </source>
</evidence>
<gene>
    <name evidence="14" type="primary">ga23651</name>
    <name evidence="14" type="ORF">PR202_ga23651</name>
</gene>
<organism evidence="14 15">
    <name type="scientific">Eleusine coracana subsp. coracana</name>
    <dbReference type="NCBI Taxonomy" id="191504"/>
    <lineage>
        <taxon>Eukaryota</taxon>
        <taxon>Viridiplantae</taxon>
        <taxon>Streptophyta</taxon>
        <taxon>Embryophyta</taxon>
        <taxon>Tracheophyta</taxon>
        <taxon>Spermatophyta</taxon>
        <taxon>Magnoliopsida</taxon>
        <taxon>Liliopsida</taxon>
        <taxon>Poales</taxon>
        <taxon>Poaceae</taxon>
        <taxon>PACMAD clade</taxon>
        <taxon>Chloridoideae</taxon>
        <taxon>Cynodonteae</taxon>
        <taxon>Eleusininae</taxon>
        <taxon>Eleusine</taxon>
    </lineage>
</organism>
<keyword evidence="5" id="KW-0808">Transferase</keyword>
<evidence type="ECO:0000256" key="12">
    <source>
        <dbReference type="SAM" id="MobiDB-lite"/>
    </source>
</evidence>
<dbReference type="GO" id="GO:0008270">
    <property type="term" value="F:zinc ion binding"/>
    <property type="evidence" value="ECO:0007669"/>
    <property type="project" value="UniProtKB-KW"/>
</dbReference>
<keyword evidence="7 11" id="KW-0863">Zinc-finger</keyword>
<protein>
    <recommendedName>
        <fullName evidence="4">RING-type E3 ubiquitin transferase</fullName>
        <ecNumber evidence="4">2.3.2.27</ecNumber>
    </recommendedName>
</protein>
<evidence type="ECO:0000313" key="15">
    <source>
        <dbReference type="Proteomes" id="UP001054889"/>
    </source>
</evidence>
<dbReference type="AlphaFoldDB" id="A0AAV5D6R8"/>
<feature type="domain" description="SIAH-type" evidence="13">
    <location>
        <begin position="142"/>
        <end position="200"/>
    </location>
</feature>
<evidence type="ECO:0000256" key="1">
    <source>
        <dbReference type="ARBA" id="ARBA00000900"/>
    </source>
</evidence>
<dbReference type="EMBL" id="BQKI01000012">
    <property type="protein sequence ID" value="GJN05970.1"/>
    <property type="molecule type" value="Genomic_DNA"/>
</dbReference>
<reference evidence="14" key="2">
    <citation type="submission" date="2021-12" db="EMBL/GenBank/DDBJ databases">
        <title>Resequencing data analysis of finger millet.</title>
        <authorList>
            <person name="Hatakeyama M."/>
            <person name="Aluri S."/>
            <person name="Balachadran M.T."/>
            <person name="Sivarajan S.R."/>
            <person name="Poveda L."/>
            <person name="Shimizu-Inatsugi R."/>
            <person name="Schlapbach R."/>
            <person name="Sreeman S.M."/>
            <person name="Shimizu K.K."/>
        </authorList>
    </citation>
    <scope>NUCLEOTIDE SEQUENCE</scope>
</reference>
<keyword evidence="9" id="KW-0862">Zinc</keyword>
<keyword evidence="6" id="KW-0479">Metal-binding</keyword>
<dbReference type="InterPro" id="IPR044286">
    <property type="entry name" value="SINL_plant"/>
</dbReference>
<evidence type="ECO:0000256" key="3">
    <source>
        <dbReference type="ARBA" id="ARBA00009119"/>
    </source>
</evidence>
<evidence type="ECO:0000256" key="6">
    <source>
        <dbReference type="ARBA" id="ARBA00022723"/>
    </source>
</evidence>
<dbReference type="Pfam" id="PF21362">
    <property type="entry name" value="Sina_RING"/>
    <property type="match status" value="1"/>
</dbReference>
<keyword evidence="8" id="KW-0833">Ubl conjugation pathway</keyword>
<dbReference type="GO" id="GO:0061630">
    <property type="term" value="F:ubiquitin protein ligase activity"/>
    <property type="evidence" value="ECO:0007669"/>
    <property type="project" value="UniProtKB-EC"/>
</dbReference>
<dbReference type="Proteomes" id="UP001054889">
    <property type="component" value="Unassembled WGS sequence"/>
</dbReference>
<dbReference type="Gene3D" id="3.30.40.10">
    <property type="entry name" value="Zinc/RING finger domain, C3HC4 (zinc finger)"/>
    <property type="match status" value="1"/>
</dbReference>
<keyword evidence="15" id="KW-1185">Reference proteome</keyword>
<sequence>MEAADAGAGRSSEPPSAERVARRAGKRPRKPLQLFDSPLIKDEEQESEAAEGTSPGAGPVVPSAESPPSPAAATESVLVAKSMLRCSLCSHTLKKPIYQCAAGHLACCGCRVKLPDNACRKCGTARAAALCHSPWLDAFFGKVEVPCPFARYGCRSFVPYFTSADHRAACAHAPCLCPEPGCGLVCAPRALLAHLAHDHAWPADEARYGTPVQLALPVTPHPHRRLLRGADDESLFLVAAAALGGGGGAAVSVVHVRANRPAHPRFTCTFYANAPPDAAGIGGAYFFATLPVRTTALADGDGTAPEKGLHFAVPGEMLRVRDGEESSRELLLSVRIDRSFGPETSGDLDTTIAEHHFTKQQD</sequence>
<reference evidence="14" key="1">
    <citation type="journal article" date="2018" name="DNA Res.">
        <title>Multiple hybrid de novo genome assembly of finger millet, an orphan allotetraploid crop.</title>
        <authorList>
            <person name="Hatakeyama M."/>
            <person name="Aluri S."/>
            <person name="Balachadran M.T."/>
            <person name="Sivarajan S.R."/>
            <person name="Patrignani A."/>
            <person name="Gruter S."/>
            <person name="Poveda L."/>
            <person name="Shimizu-Inatsugi R."/>
            <person name="Baeten J."/>
            <person name="Francoijs K.J."/>
            <person name="Nataraja K.N."/>
            <person name="Reddy Y.A.N."/>
            <person name="Phadnis S."/>
            <person name="Ravikumar R.L."/>
            <person name="Schlapbach R."/>
            <person name="Sreeman S.M."/>
            <person name="Shimizu K.K."/>
        </authorList>
    </citation>
    <scope>NUCLEOTIDE SEQUENCE</scope>
</reference>
<evidence type="ECO:0000256" key="10">
    <source>
        <dbReference type="ARBA" id="ARBA00024004"/>
    </source>
</evidence>
<dbReference type="EC" id="2.3.2.27" evidence="4"/>
<evidence type="ECO:0000256" key="4">
    <source>
        <dbReference type="ARBA" id="ARBA00012483"/>
    </source>
</evidence>
<feature type="region of interest" description="Disordered" evidence="12">
    <location>
        <begin position="1"/>
        <end position="69"/>
    </location>
</feature>
<evidence type="ECO:0000256" key="11">
    <source>
        <dbReference type="PROSITE-ProRule" id="PRU00455"/>
    </source>
</evidence>
<evidence type="ECO:0000256" key="9">
    <source>
        <dbReference type="ARBA" id="ARBA00022833"/>
    </source>
</evidence>
<comment type="pathway">
    <text evidence="2">Protein modification; protein ubiquitination.</text>
</comment>
<comment type="caution">
    <text evidence="14">The sequence shown here is derived from an EMBL/GenBank/DDBJ whole genome shotgun (WGS) entry which is preliminary data.</text>
</comment>
<dbReference type="InterPro" id="IPR013010">
    <property type="entry name" value="Znf_SIAH"/>
</dbReference>
<evidence type="ECO:0000259" key="13">
    <source>
        <dbReference type="PROSITE" id="PS51081"/>
    </source>
</evidence>
<name>A0AAV5D6R8_ELECO</name>
<comment type="catalytic activity">
    <reaction evidence="1">
        <text>S-ubiquitinyl-[E2 ubiquitin-conjugating enzyme]-L-cysteine + [acceptor protein]-L-lysine = [E2 ubiquitin-conjugating enzyme]-L-cysteine + N(6)-ubiquitinyl-[acceptor protein]-L-lysine.</text>
        <dbReference type="EC" id="2.3.2.27"/>
    </reaction>
</comment>
<dbReference type="PANTHER" id="PTHR46632:SF16">
    <property type="entry name" value="E3 UBIQUITIN-PROTEIN LIGASE SINA-LIKE 10"/>
    <property type="match status" value="1"/>
</dbReference>
<comment type="function">
    <text evidence="10">E3 ubiquitin-protein ligase that mediates ubiquitination and subsequent proteasomal degradation of target proteins. E3 ubiquitin ligases accept ubiquitin from an E2 ubiquitin-conjugating enzyme in the form of a thioester and then directly transfers the ubiquitin to targeted substrates. It probably triggers the ubiquitin-mediated degradation of different substrates.</text>
</comment>
<evidence type="ECO:0000313" key="14">
    <source>
        <dbReference type="EMBL" id="GJN05970.1"/>
    </source>
</evidence>
<evidence type="ECO:0000256" key="8">
    <source>
        <dbReference type="ARBA" id="ARBA00022786"/>
    </source>
</evidence>
<comment type="similarity">
    <text evidence="3">Belongs to the SINA (Seven in absentia) family.</text>
</comment>
<dbReference type="Pfam" id="PF21361">
    <property type="entry name" value="Sina_ZnF"/>
    <property type="match status" value="1"/>
</dbReference>
<proteinExistence type="inferred from homology"/>
<dbReference type="PANTHER" id="PTHR46632">
    <property type="entry name" value="E3 UBIQUITIN-PROTEIN LIGASE SINA-LIKE 4"/>
    <property type="match status" value="1"/>
</dbReference>
<dbReference type="PROSITE" id="PS51081">
    <property type="entry name" value="ZF_SIAH"/>
    <property type="match status" value="1"/>
</dbReference>